<proteinExistence type="predicted"/>
<accession>A0ABQ9UMH8</accession>
<reference evidence="2 3" key="1">
    <citation type="submission" date="2023-05" db="EMBL/GenBank/DDBJ databases">
        <title>B98-5 Cell Line De Novo Hybrid Assembly: An Optical Mapping Approach.</title>
        <authorList>
            <person name="Kananen K."/>
            <person name="Auerbach J.A."/>
            <person name="Kautto E."/>
            <person name="Blachly J.S."/>
        </authorList>
    </citation>
    <scope>NUCLEOTIDE SEQUENCE [LARGE SCALE GENOMIC DNA]</scope>
    <source>
        <strain evidence="2">B95-8</strain>
        <tissue evidence="2">Cell line</tissue>
    </source>
</reference>
<organism evidence="2 3">
    <name type="scientific">Saguinus oedipus</name>
    <name type="common">Cotton-top tamarin</name>
    <name type="synonym">Oedipomidas oedipus</name>
    <dbReference type="NCBI Taxonomy" id="9490"/>
    <lineage>
        <taxon>Eukaryota</taxon>
        <taxon>Metazoa</taxon>
        <taxon>Chordata</taxon>
        <taxon>Craniata</taxon>
        <taxon>Vertebrata</taxon>
        <taxon>Euteleostomi</taxon>
        <taxon>Mammalia</taxon>
        <taxon>Eutheria</taxon>
        <taxon>Euarchontoglires</taxon>
        <taxon>Primates</taxon>
        <taxon>Haplorrhini</taxon>
        <taxon>Platyrrhini</taxon>
        <taxon>Cebidae</taxon>
        <taxon>Callitrichinae</taxon>
        <taxon>Saguinus</taxon>
    </lineage>
</organism>
<dbReference type="EMBL" id="JASSZA010000011">
    <property type="protein sequence ID" value="KAK2098281.1"/>
    <property type="molecule type" value="Genomic_DNA"/>
</dbReference>
<evidence type="ECO:0000313" key="3">
    <source>
        <dbReference type="Proteomes" id="UP001266305"/>
    </source>
</evidence>
<gene>
    <name evidence="2" type="ORF">P7K49_023732</name>
</gene>
<keyword evidence="3" id="KW-1185">Reference proteome</keyword>
<comment type="caution">
    <text evidence="2">The sequence shown here is derived from an EMBL/GenBank/DDBJ whole genome shotgun (WGS) entry which is preliminary data.</text>
</comment>
<evidence type="ECO:0000313" key="2">
    <source>
        <dbReference type="EMBL" id="KAK2098281.1"/>
    </source>
</evidence>
<protein>
    <submittedName>
        <fullName evidence="2">Uncharacterized protein</fullName>
    </submittedName>
</protein>
<sequence>MVFLVGKRQTVRTATPAWCQVTVRLNKQPQLLFLHPDQPRPVSSSALDDRCPHSSSKELSSAVLLEQNNMQLGEGQAGSQGTASFALRQERMVFASSGRLRKEHRGMAGECSEDQTVAGSFVNDVSRKGLERIIKPS</sequence>
<name>A0ABQ9UMH8_SAGOE</name>
<feature type="region of interest" description="Disordered" evidence="1">
    <location>
        <begin position="35"/>
        <end position="54"/>
    </location>
</feature>
<dbReference type="Proteomes" id="UP001266305">
    <property type="component" value="Unassembled WGS sequence"/>
</dbReference>
<evidence type="ECO:0000256" key="1">
    <source>
        <dbReference type="SAM" id="MobiDB-lite"/>
    </source>
</evidence>